<comment type="similarity">
    <text evidence="1">Belongs to the putative lipase ROG1 family.</text>
</comment>
<dbReference type="AlphaFoldDB" id="A0A0D2IPN3"/>
<dbReference type="Proteomes" id="UP000053617">
    <property type="component" value="Unassembled WGS sequence"/>
</dbReference>
<evidence type="ECO:0000256" key="1">
    <source>
        <dbReference type="ARBA" id="ARBA00007920"/>
    </source>
</evidence>
<evidence type="ECO:0000313" key="5">
    <source>
        <dbReference type="Proteomes" id="UP000053617"/>
    </source>
</evidence>
<dbReference type="Gene3D" id="3.40.50.1820">
    <property type="entry name" value="alpha/beta hydrolase"/>
    <property type="match status" value="1"/>
</dbReference>
<name>A0A0D2IPN3_9EURO</name>
<dbReference type="EMBL" id="KN847476">
    <property type="protein sequence ID" value="KIX07854.1"/>
    <property type="molecule type" value="Genomic_DNA"/>
</dbReference>
<dbReference type="InterPro" id="IPR029058">
    <property type="entry name" value="AB_hydrolase_fold"/>
</dbReference>
<dbReference type="SUPFAM" id="SSF53474">
    <property type="entry name" value="alpha/beta-Hydrolases"/>
    <property type="match status" value="1"/>
</dbReference>
<dbReference type="STRING" id="1442369.A0A0D2IPN3"/>
<dbReference type="OrthoDB" id="5592486at2759"/>
<protein>
    <recommendedName>
        <fullName evidence="3">DUF676 domain-containing protein</fullName>
    </recommendedName>
</protein>
<feature type="region of interest" description="Disordered" evidence="2">
    <location>
        <begin position="27"/>
        <end position="54"/>
    </location>
</feature>
<evidence type="ECO:0000256" key="2">
    <source>
        <dbReference type="SAM" id="MobiDB-lite"/>
    </source>
</evidence>
<evidence type="ECO:0000259" key="3">
    <source>
        <dbReference type="Pfam" id="PF05057"/>
    </source>
</evidence>
<feature type="domain" description="DUF676" evidence="3">
    <location>
        <begin position="78"/>
        <end position="204"/>
    </location>
</feature>
<dbReference type="RefSeq" id="XP_013274990.1">
    <property type="nucleotide sequence ID" value="XM_013419536.1"/>
</dbReference>
<dbReference type="InterPro" id="IPR007751">
    <property type="entry name" value="DUF676_lipase-like"/>
</dbReference>
<accession>A0A0D2IPN3</accession>
<keyword evidence="5" id="KW-1185">Reference proteome</keyword>
<sequence>MPWKFPRLHAGLRPPALQCIRYQSTLSSPPPHLNPGSKANRDTGSSSNVENPIDPGLSDLGRLITDDFAHVRSHYSVPRHLIVLAHGLMGFDELRLVGRYLPSIQYWRGITDAFAQNGIEFITTAVPTMGSIEDRARALASQIATKAPGRDVNIVAHSMGGLDARYVISRLCPPREASPSPRRPFRVRSLTTIATPHRGSSAADMIYNFDFKFNTRGSPDGAYALGPRISRTLERLRIDARAFSQLTTTYMTQHFNPSTPDDPNVRYFSYGASATPHFLSVFRLSHDLITPREGANDGLVSVASARWGEYRGTLVGVTHLDLINWSNRLLRVAAGVGLVQERFNAVAFYLGVADALAQDGF</sequence>
<dbReference type="PANTHER" id="PTHR11440">
    <property type="entry name" value="LECITHIN-CHOLESTEROL ACYLTRANSFERASE-RELATED"/>
    <property type="match status" value="1"/>
</dbReference>
<dbReference type="GeneID" id="25290579"/>
<dbReference type="HOGENOM" id="CLU_015737_0_0_1"/>
<gene>
    <name evidence="4" type="ORF">Z518_02508</name>
</gene>
<proteinExistence type="inferred from homology"/>
<dbReference type="VEuPathDB" id="FungiDB:Z518_02508"/>
<dbReference type="Pfam" id="PF05057">
    <property type="entry name" value="DUF676"/>
    <property type="match status" value="1"/>
</dbReference>
<reference evidence="4 5" key="1">
    <citation type="submission" date="2015-01" db="EMBL/GenBank/DDBJ databases">
        <title>The Genome Sequence of Rhinocladiella mackenzie CBS 650.93.</title>
        <authorList>
            <consortium name="The Broad Institute Genomics Platform"/>
            <person name="Cuomo C."/>
            <person name="de Hoog S."/>
            <person name="Gorbushina A."/>
            <person name="Stielow B."/>
            <person name="Teixiera M."/>
            <person name="Abouelleil A."/>
            <person name="Chapman S.B."/>
            <person name="Priest M."/>
            <person name="Young S.K."/>
            <person name="Wortman J."/>
            <person name="Nusbaum C."/>
            <person name="Birren B."/>
        </authorList>
    </citation>
    <scope>NUCLEOTIDE SEQUENCE [LARGE SCALE GENOMIC DNA]</scope>
    <source>
        <strain evidence="4 5">CBS 650.93</strain>
    </source>
</reference>
<evidence type="ECO:0000313" key="4">
    <source>
        <dbReference type="EMBL" id="KIX07854.1"/>
    </source>
</evidence>
<organism evidence="4 5">
    <name type="scientific">Rhinocladiella mackenziei CBS 650.93</name>
    <dbReference type="NCBI Taxonomy" id="1442369"/>
    <lineage>
        <taxon>Eukaryota</taxon>
        <taxon>Fungi</taxon>
        <taxon>Dikarya</taxon>
        <taxon>Ascomycota</taxon>
        <taxon>Pezizomycotina</taxon>
        <taxon>Eurotiomycetes</taxon>
        <taxon>Chaetothyriomycetidae</taxon>
        <taxon>Chaetothyriales</taxon>
        <taxon>Herpotrichiellaceae</taxon>
        <taxon>Rhinocladiella</taxon>
    </lineage>
</organism>